<dbReference type="Proteomes" id="UP001497472">
    <property type="component" value="Unassembled WGS sequence"/>
</dbReference>
<keyword evidence="2" id="KW-1185">Reference proteome</keyword>
<proteinExistence type="predicted"/>
<accession>A0AAV1JN89</accession>
<protein>
    <submittedName>
        <fullName evidence="1">Uncharacterized protein</fullName>
    </submittedName>
</protein>
<organism evidence="1 2">
    <name type="scientific">Leptosia nina</name>
    <dbReference type="NCBI Taxonomy" id="320188"/>
    <lineage>
        <taxon>Eukaryota</taxon>
        <taxon>Metazoa</taxon>
        <taxon>Ecdysozoa</taxon>
        <taxon>Arthropoda</taxon>
        <taxon>Hexapoda</taxon>
        <taxon>Insecta</taxon>
        <taxon>Pterygota</taxon>
        <taxon>Neoptera</taxon>
        <taxon>Endopterygota</taxon>
        <taxon>Lepidoptera</taxon>
        <taxon>Glossata</taxon>
        <taxon>Ditrysia</taxon>
        <taxon>Papilionoidea</taxon>
        <taxon>Pieridae</taxon>
        <taxon>Pierinae</taxon>
        <taxon>Leptosia</taxon>
    </lineage>
</organism>
<gene>
    <name evidence="1" type="ORF">LNINA_LOCUS10149</name>
</gene>
<evidence type="ECO:0000313" key="1">
    <source>
        <dbReference type="EMBL" id="CAK1550962.1"/>
    </source>
</evidence>
<dbReference type="EMBL" id="CAVLEF010000103">
    <property type="protein sequence ID" value="CAK1550962.1"/>
    <property type="molecule type" value="Genomic_DNA"/>
</dbReference>
<evidence type="ECO:0000313" key="2">
    <source>
        <dbReference type="Proteomes" id="UP001497472"/>
    </source>
</evidence>
<dbReference type="AlphaFoldDB" id="A0AAV1JN89"/>
<comment type="caution">
    <text evidence="1">The sequence shown here is derived from an EMBL/GenBank/DDBJ whole genome shotgun (WGS) entry which is preliminary data.</text>
</comment>
<reference evidence="1 2" key="1">
    <citation type="submission" date="2023-11" db="EMBL/GenBank/DDBJ databases">
        <authorList>
            <person name="Okamura Y."/>
        </authorList>
    </citation>
    <scope>NUCLEOTIDE SEQUENCE [LARGE SCALE GENOMIC DNA]</scope>
</reference>
<sequence>MGLQTAAALSSKAFKYWDWFVPQIAFTSIRLSRLSVPNQCLHYWNGVISVKIMSPLDYKAPQQKMTKISTDRDSKAICGY</sequence>
<name>A0AAV1JN89_9NEOP</name>